<accession>E1QM14</accession>
<feature type="transmembrane region" description="Helical" evidence="1">
    <location>
        <begin position="513"/>
        <end position="532"/>
    </location>
</feature>
<dbReference type="AlphaFoldDB" id="E1QM14"/>
<dbReference type="OrthoDB" id="5490872at2"/>
<feature type="transmembrane region" description="Helical" evidence="1">
    <location>
        <begin position="440"/>
        <end position="459"/>
    </location>
</feature>
<feature type="transmembrane region" description="Helical" evidence="1">
    <location>
        <begin position="360"/>
        <end position="378"/>
    </location>
</feature>
<keyword evidence="1" id="KW-0812">Transmembrane</keyword>
<dbReference type="EMBL" id="CP002085">
    <property type="protein sequence ID" value="ADK86599.1"/>
    <property type="molecule type" value="Genomic_DNA"/>
</dbReference>
<evidence type="ECO:0000313" key="2">
    <source>
        <dbReference type="EMBL" id="ADK86599.1"/>
    </source>
</evidence>
<keyword evidence="1" id="KW-1133">Transmembrane helix</keyword>
<feature type="transmembrane region" description="Helical" evidence="1">
    <location>
        <begin position="189"/>
        <end position="209"/>
    </location>
</feature>
<feature type="transmembrane region" description="Helical" evidence="1">
    <location>
        <begin position="385"/>
        <end position="405"/>
    </location>
</feature>
<dbReference type="KEGG" id="dbr:Deba_3246"/>
<protein>
    <recommendedName>
        <fullName evidence="4">Glycosyltransferase RgtA/B/C/D-like domain-containing protein</fullName>
    </recommendedName>
</protein>
<evidence type="ECO:0008006" key="4">
    <source>
        <dbReference type="Google" id="ProtNLM"/>
    </source>
</evidence>
<dbReference type="HOGENOM" id="CLU_515507_0_0_7"/>
<dbReference type="STRING" id="644282.Deba_3246"/>
<keyword evidence="1" id="KW-0472">Membrane</keyword>
<feature type="transmembrane region" description="Helical" evidence="1">
    <location>
        <begin position="244"/>
        <end position="277"/>
    </location>
</feature>
<feature type="transmembrane region" description="Helical" evidence="1">
    <location>
        <begin position="411"/>
        <end position="428"/>
    </location>
</feature>
<organism evidence="2 3">
    <name type="scientific">Desulfarculus baarsii (strain ATCC 33931 / DSM 2075 / LMG 7858 / VKM B-1802 / 2st14)</name>
    <dbReference type="NCBI Taxonomy" id="644282"/>
    <lineage>
        <taxon>Bacteria</taxon>
        <taxon>Pseudomonadati</taxon>
        <taxon>Thermodesulfobacteriota</taxon>
        <taxon>Desulfarculia</taxon>
        <taxon>Desulfarculales</taxon>
        <taxon>Desulfarculaceae</taxon>
        <taxon>Desulfarculus</taxon>
    </lineage>
</organism>
<feature type="transmembrane region" description="Helical" evidence="1">
    <location>
        <begin position="163"/>
        <end position="182"/>
    </location>
</feature>
<feature type="transmembrane region" description="Helical" evidence="1">
    <location>
        <begin position="68"/>
        <end position="90"/>
    </location>
</feature>
<feature type="transmembrane region" description="Helical" evidence="1">
    <location>
        <begin position="26"/>
        <end position="47"/>
    </location>
</feature>
<dbReference type="RefSeq" id="WP_013260035.1">
    <property type="nucleotide sequence ID" value="NC_014365.1"/>
</dbReference>
<evidence type="ECO:0000256" key="1">
    <source>
        <dbReference type="SAM" id="Phobius"/>
    </source>
</evidence>
<dbReference type="Proteomes" id="UP000009047">
    <property type="component" value="Chromosome"/>
</dbReference>
<evidence type="ECO:0000313" key="3">
    <source>
        <dbReference type="Proteomes" id="UP000009047"/>
    </source>
</evidence>
<reference evidence="2 3" key="1">
    <citation type="journal article" date="2010" name="Stand. Genomic Sci.">
        <title>Complete genome sequence of Desulfarculus baarsii type strain (2st14).</title>
        <authorList>
            <person name="Sun H."/>
            <person name="Spring S."/>
            <person name="Lapidus A."/>
            <person name="Davenport K."/>
            <person name="Del Rio T.G."/>
            <person name="Tice H."/>
            <person name="Nolan M."/>
            <person name="Copeland A."/>
            <person name="Cheng J.F."/>
            <person name="Lucas S."/>
            <person name="Tapia R."/>
            <person name="Goodwin L."/>
            <person name="Pitluck S."/>
            <person name="Ivanova N."/>
            <person name="Pagani I."/>
            <person name="Mavromatis K."/>
            <person name="Ovchinnikova G."/>
            <person name="Pati A."/>
            <person name="Chen A."/>
            <person name="Palaniappan K."/>
            <person name="Hauser L."/>
            <person name="Chang Y.J."/>
            <person name="Jeffries C.D."/>
            <person name="Detter J.C."/>
            <person name="Han C."/>
            <person name="Rohde M."/>
            <person name="Brambilla E."/>
            <person name="Goker M."/>
            <person name="Woyke T."/>
            <person name="Bristow J."/>
            <person name="Eisen J.A."/>
            <person name="Markowitz V."/>
            <person name="Hugenholtz P."/>
            <person name="Kyrpides N.C."/>
            <person name="Klenk H.P."/>
            <person name="Land M."/>
        </authorList>
    </citation>
    <scope>NUCLEOTIDE SEQUENCE [LARGE SCALE GENOMIC DNA]</scope>
    <source>
        <strain evidence="3">ATCC 33931 / DSM 2075 / LMG 7858 / VKM B-1802 / 2st14</strain>
    </source>
</reference>
<proteinExistence type="predicted"/>
<keyword evidence="3" id="KW-1185">Reference proteome</keyword>
<sequence length="541" mass="60313">MSGLLGLLLQINWMFAHGPQLWWLRLPGGLIGGWLAARGLIWLWARFSGRAFWPGWAGVGRRLAGRRAVGLLAAGCLMFCYLASMGGHFYSFDSWFRFLTTKAIVDRGELIIDPIPGRLRPLYSKTGILQPLAAIPLYLISKALPPDIDPPMDLKGPVKPDELMASTLHQFTTPLIALVLYLTLLDWGYARRVALATMLTFGLATIAWPYARYHLAEPGLALCLMIAVWQLLRFRLRLKGRHLFWSGLAIGLGASNTTMFLVVPMPLIGLYVAWLLWPRRAGVCTSWPQAIRLALCWAGPIFVAGLWVLWFNWFRYGSPFLTGYEGDRGFPNFIYDGRAGFSLAAWIGVHGLLFSPGKSVFLFSPPLMAALLYLRGFFVRRRAEATLICLLCLGWLLFYAKWWAWHGDIAWGPRYMVPVTCLAMLPLAQAFKLWNKRGPLFKAALLGVIAFGLVVQGLGMAQHFELQFSAIVGENQKNMPLLHYIPHYSPVMGNYRMLVMGATPDFYLLGKPLGLALSLAALLCGGLAWLGASVRRPGEPS</sequence>
<gene>
    <name evidence="2" type="ordered locus">Deba_3246</name>
</gene>
<feature type="transmembrane region" description="Helical" evidence="1">
    <location>
        <begin position="289"/>
        <end position="313"/>
    </location>
</feature>
<dbReference type="eggNOG" id="COG1807">
    <property type="taxonomic scope" value="Bacteria"/>
</dbReference>
<name>E1QM14_DESB2</name>